<dbReference type="FunFam" id="1.25.40.10:FF:000158">
    <property type="entry name" value="pentatricopeptide repeat-containing protein At2g33680"/>
    <property type="match status" value="1"/>
</dbReference>
<gene>
    <name evidence="3" type="ORF">M569_03372</name>
</gene>
<feature type="repeat" description="PPR" evidence="2">
    <location>
        <begin position="103"/>
        <end position="137"/>
    </location>
</feature>
<dbReference type="PROSITE" id="PS51375">
    <property type="entry name" value="PPR"/>
    <property type="match status" value="2"/>
</dbReference>
<dbReference type="PANTHER" id="PTHR47926:SF490">
    <property type="entry name" value="REPEAT-LIKE SUPERFAMILY PROTEIN, PUTATIVE-RELATED"/>
    <property type="match status" value="1"/>
</dbReference>
<dbReference type="EMBL" id="AUSU01001273">
    <property type="protein sequence ID" value="EPS71392.1"/>
    <property type="molecule type" value="Genomic_DNA"/>
</dbReference>
<reference evidence="3 4" key="1">
    <citation type="journal article" date="2013" name="BMC Genomics">
        <title>The miniature genome of a carnivorous plant Genlisea aurea contains a low number of genes and short non-coding sequences.</title>
        <authorList>
            <person name="Leushkin E.V."/>
            <person name="Sutormin R.A."/>
            <person name="Nabieva E.R."/>
            <person name="Penin A.A."/>
            <person name="Kondrashov A.S."/>
            <person name="Logacheva M.D."/>
        </authorList>
    </citation>
    <scope>NUCLEOTIDE SEQUENCE [LARGE SCALE GENOMIC DNA]</scope>
</reference>
<protein>
    <recommendedName>
        <fullName evidence="5">Pentacotripeptide-repeat region of PRORP domain-containing protein</fullName>
    </recommendedName>
</protein>
<evidence type="ECO:0000256" key="1">
    <source>
        <dbReference type="ARBA" id="ARBA00022737"/>
    </source>
</evidence>
<dbReference type="InterPro" id="IPR002885">
    <property type="entry name" value="PPR_rpt"/>
</dbReference>
<dbReference type="FunFam" id="1.25.40.10:FF:000344">
    <property type="entry name" value="Pentatricopeptide repeat-containing protein"/>
    <property type="match status" value="1"/>
</dbReference>
<dbReference type="Pfam" id="PF01535">
    <property type="entry name" value="PPR"/>
    <property type="match status" value="2"/>
</dbReference>
<dbReference type="Pfam" id="PF13812">
    <property type="entry name" value="PPR_3"/>
    <property type="match status" value="1"/>
</dbReference>
<feature type="non-terminal residue" evidence="3">
    <location>
        <position position="1"/>
    </location>
</feature>
<sequence>NSVLRAFAHSADPGRCREVYSFIRRNSIPVNSYTFPFVLKAAAAAAEDSKSLLREGASLHAQVEKLGFLSDVYVANSLLNLYAACEASMDRCRKVFDEMPLRDVVSWTTVISGLNNASQFDEAVATLTQMRSAGVTPNRVTAVNVLAACAGNGDLQTGRWIHEQVRKNHWKLDTILGTSLVNMYGKCGGAAEASRIFEEMGDERNVYTWNAVIGAFALSENGEEEEAIKYFTRMEAQGIQPNETTLVSVLTSFLHSGRRRLHEARRIFSSLLDGKYGIAPTAKHYSCMIDLLLRSDELDEALELMEGGGTGTASMWGAVVSHCRAKGRPEMSEFAARKLVELEPDNSSHY</sequence>
<comment type="caution">
    <text evidence="3">The sequence shown here is derived from an EMBL/GenBank/DDBJ whole genome shotgun (WGS) entry which is preliminary data.</text>
</comment>
<dbReference type="AlphaFoldDB" id="S8EFL9"/>
<evidence type="ECO:0000313" key="3">
    <source>
        <dbReference type="EMBL" id="EPS71392.1"/>
    </source>
</evidence>
<dbReference type="InterPro" id="IPR046960">
    <property type="entry name" value="PPR_At4g14850-like_plant"/>
</dbReference>
<proteinExistence type="predicted"/>
<dbReference type="GO" id="GO:0003723">
    <property type="term" value="F:RNA binding"/>
    <property type="evidence" value="ECO:0007669"/>
    <property type="project" value="InterPro"/>
</dbReference>
<dbReference type="Proteomes" id="UP000015453">
    <property type="component" value="Unassembled WGS sequence"/>
</dbReference>
<feature type="repeat" description="PPR" evidence="2">
    <location>
        <begin position="205"/>
        <end position="241"/>
    </location>
</feature>
<dbReference type="GO" id="GO:0099402">
    <property type="term" value="P:plant organ development"/>
    <property type="evidence" value="ECO:0007669"/>
    <property type="project" value="UniProtKB-ARBA"/>
</dbReference>
<dbReference type="Pfam" id="PF13041">
    <property type="entry name" value="PPR_2"/>
    <property type="match status" value="1"/>
</dbReference>
<accession>S8EFL9</accession>
<feature type="non-terminal residue" evidence="3">
    <location>
        <position position="350"/>
    </location>
</feature>
<dbReference type="Gene3D" id="1.25.40.10">
    <property type="entry name" value="Tetratricopeptide repeat domain"/>
    <property type="match status" value="2"/>
</dbReference>
<dbReference type="GO" id="GO:0009451">
    <property type="term" value="P:RNA modification"/>
    <property type="evidence" value="ECO:0007669"/>
    <property type="project" value="InterPro"/>
</dbReference>
<dbReference type="PANTHER" id="PTHR47926">
    <property type="entry name" value="PENTATRICOPEPTIDE REPEAT-CONTAINING PROTEIN"/>
    <property type="match status" value="1"/>
</dbReference>
<keyword evidence="4" id="KW-1185">Reference proteome</keyword>
<evidence type="ECO:0000256" key="2">
    <source>
        <dbReference type="PROSITE-ProRule" id="PRU00708"/>
    </source>
</evidence>
<name>S8EFL9_9LAMI</name>
<dbReference type="OrthoDB" id="886439at2759"/>
<dbReference type="NCBIfam" id="TIGR00756">
    <property type="entry name" value="PPR"/>
    <property type="match status" value="2"/>
</dbReference>
<evidence type="ECO:0000313" key="4">
    <source>
        <dbReference type="Proteomes" id="UP000015453"/>
    </source>
</evidence>
<evidence type="ECO:0008006" key="5">
    <source>
        <dbReference type="Google" id="ProtNLM"/>
    </source>
</evidence>
<organism evidence="3 4">
    <name type="scientific">Genlisea aurea</name>
    <dbReference type="NCBI Taxonomy" id="192259"/>
    <lineage>
        <taxon>Eukaryota</taxon>
        <taxon>Viridiplantae</taxon>
        <taxon>Streptophyta</taxon>
        <taxon>Embryophyta</taxon>
        <taxon>Tracheophyta</taxon>
        <taxon>Spermatophyta</taxon>
        <taxon>Magnoliopsida</taxon>
        <taxon>eudicotyledons</taxon>
        <taxon>Gunneridae</taxon>
        <taxon>Pentapetalae</taxon>
        <taxon>asterids</taxon>
        <taxon>lamiids</taxon>
        <taxon>Lamiales</taxon>
        <taxon>Lentibulariaceae</taxon>
        <taxon>Genlisea</taxon>
    </lineage>
</organism>
<dbReference type="InterPro" id="IPR011990">
    <property type="entry name" value="TPR-like_helical_dom_sf"/>
</dbReference>
<keyword evidence="1" id="KW-0677">Repeat</keyword>